<dbReference type="PANTHER" id="PTHR35810">
    <property type="entry name" value="CYTOPLASMIC PROTEIN-RELATED"/>
    <property type="match status" value="1"/>
</dbReference>
<organism evidence="1 2">
    <name type="scientific">Vibrio breoganii</name>
    <dbReference type="NCBI Taxonomy" id="553239"/>
    <lineage>
        <taxon>Bacteria</taxon>
        <taxon>Pseudomonadati</taxon>
        <taxon>Pseudomonadota</taxon>
        <taxon>Gammaproteobacteria</taxon>
        <taxon>Vibrionales</taxon>
        <taxon>Vibrionaceae</taxon>
        <taxon>Vibrio</taxon>
    </lineage>
</organism>
<sequence length="87" mass="9852">MLMGELLSDIGKINVEIFETDAGSVEVKVHNDSVWLTQGQMAELFDTTPENIVMHLKNIFNEGELDEISTHKHFLVVRLIMNMLAPI</sequence>
<proteinExistence type="predicted"/>
<evidence type="ECO:0008006" key="3">
    <source>
        <dbReference type="Google" id="ProtNLM"/>
    </source>
</evidence>
<reference evidence="1 2" key="1">
    <citation type="submission" date="2016-06" db="EMBL/GenBank/DDBJ databases">
        <title>Adaptive Radiation by Waves of Gene Transfer Leads to Fine-Scale Resource Partitioning in Marine Microbes.</title>
        <authorList>
            <person name="Hehemann J.-H."/>
            <person name="Arevalo P."/>
            <person name="Datta M.S."/>
            <person name="Yu X."/>
            <person name="Corzett C."/>
            <person name="Henschel A."/>
            <person name="Preheim S.P."/>
            <person name="Timberlake S."/>
            <person name="Alm E.J."/>
            <person name="Polz M.F."/>
        </authorList>
    </citation>
    <scope>NUCLEOTIDE SEQUENCE [LARGE SCALE GENOMIC DNA]</scope>
    <source>
        <strain evidence="1 2">FF50</strain>
        <plasmid evidence="1 2">unnamed1</plasmid>
    </source>
</reference>
<dbReference type="AlphaFoldDB" id="A0AAN1CUF5"/>
<dbReference type="PANTHER" id="PTHR35810:SF1">
    <property type="entry name" value="CYTOPLASMIC PROTEIN"/>
    <property type="match status" value="1"/>
</dbReference>
<keyword evidence="1" id="KW-0614">Plasmid</keyword>
<accession>A0AAN1CUF5</accession>
<dbReference type="Proteomes" id="UP000092018">
    <property type="component" value="Plasmid unnamed1"/>
</dbReference>
<protein>
    <recommendedName>
        <fullName evidence="3">Death-on-curing protein</fullName>
    </recommendedName>
</protein>
<evidence type="ECO:0000313" key="1">
    <source>
        <dbReference type="EMBL" id="ANO35570.1"/>
    </source>
</evidence>
<dbReference type="KEGG" id="vbr:A6E01_20370"/>
<dbReference type="EMBL" id="CP016179">
    <property type="protein sequence ID" value="ANO35570.1"/>
    <property type="molecule type" value="Genomic_DNA"/>
</dbReference>
<gene>
    <name evidence="1" type="ORF">A6E01_20370</name>
</gene>
<evidence type="ECO:0000313" key="2">
    <source>
        <dbReference type="Proteomes" id="UP000092018"/>
    </source>
</evidence>
<geneLocation type="plasmid" evidence="1 2">
    <name>unnamed1</name>
</geneLocation>
<name>A0AAN1CUF5_9VIBR</name>